<protein>
    <recommendedName>
        <fullName evidence="2">C2H2-type domain-containing protein</fullName>
    </recommendedName>
</protein>
<dbReference type="PROSITE" id="PS00028">
    <property type="entry name" value="ZINC_FINGER_C2H2_1"/>
    <property type="match status" value="1"/>
</dbReference>
<dbReference type="AlphaFoldDB" id="A0A8X6I4K3"/>
<feature type="domain" description="C2H2-type" evidence="2">
    <location>
        <begin position="10"/>
        <end position="31"/>
    </location>
</feature>
<evidence type="ECO:0000259" key="2">
    <source>
        <dbReference type="PROSITE" id="PS00028"/>
    </source>
</evidence>
<dbReference type="Proteomes" id="UP000887116">
    <property type="component" value="Unassembled WGS sequence"/>
</dbReference>
<proteinExistence type="predicted"/>
<comment type="caution">
    <text evidence="3">The sequence shown here is derived from an EMBL/GenBank/DDBJ whole genome shotgun (WGS) entry which is preliminary data.</text>
</comment>
<organism evidence="3 4">
    <name type="scientific">Trichonephila clavata</name>
    <name type="common">Joro spider</name>
    <name type="synonym">Nephila clavata</name>
    <dbReference type="NCBI Taxonomy" id="2740835"/>
    <lineage>
        <taxon>Eukaryota</taxon>
        <taxon>Metazoa</taxon>
        <taxon>Ecdysozoa</taxon>
        <taxon>Arthropoda</taxon>
        <taxon>Chelicerata</taxon>
        <taxon>Arachnida</taxon>
        <taxon>Araneae</taxon>
        <taxon>Araneomorphae</taxon>
        <taxon>Entelegynae</taxon>
        <taxon>Araneoidea</taxon>
        <taxon>Nephilidae</taxon>
        <taxon>Trichonephila</taxon>
    </lineage>
</organism>
<dbReference type="InterPro" id="IPR013087">
    <property type="entry name" value="Znf_C2H2_type"/>
</dbReference>
<feature type="compositionally biased region" description="Polar residues" evidence="1">
    <location>
        <begin position="156"/>
        <end position="203"/>
    </location>
</feature>
<feature type="region of interest" description="Disordered" evidence="1">
    <location>
        <begin position="503"/>
        <end position="522"/>
    </location>
</feature>
<reference evidence="3" key="1">
    <citation type="submission" date="2020-07" db="EMBL/GenBank/DDBJ databases">
        <title>Multicomponent nature underlies the extraordinary mechanical properties of spider dragline silk.</title>
        <authorList>
            <person name="Kono N."/>
            <person name="Nakamura H."/>
            <person name="Mori M."/>
            <person name="Yoshida Y."/>
            <person name="Ohtoshi R."/>
            <person name="Malay A.D."/>
            <person name="Moran D.A.P."/>
            <person name="Tomita M."/>
            <person name="Numata K."/>
            <person name="Arakawa K."/>
        </authorList>
    </citation>
    <scope>NUCLEOTIDE SEQUENCE</scope>
</reference>
<feature type="region of interest" description="Disordered" evidence="1">
    <location>
        <begin position="155"/>
        <end position="203"/>
    </location>
</feature>
<evidence type="ECO:0000313" key="4">
    <source>
        <dbReference type="Proteomes" id="UP000887116"/>
    </source>
</evidence>
<evidence type="ECO:0000313" key="3">
    <source>
        <dbReference type="EMBL" id="GFR15289.1"/>
    </source>
</evidence>
<gene>
    <name evidence="3" type="ORF">TNCT_180591</name>
</gene>
<keyword evidence="4" id="KW-1185">Reference proteome</keyword>
<accession>A0A8X6I4K3</accession>
<dbReference type="EMBL" id="BMAO01027227">
    <property type="protein sequence ID" value="GFR15289.1"/>
    <property type="molecule type" value="Genomic_DNA"/>
</dbReference>
<name>A0A8X6I4K3_TRICU</name>
<feature type="region of interest" description="Disordered" evidence="1">
    <location>
        <begin position="122"/>
        <end position="142"/>
    </location>
</feature>
<sequence length="666" mass="77562">MDQTTGIYWCDSCKLDFKSYKQFLSHKYLNHDEQELQTEMNYNGEVAQNFSNNSKSFCEMHIGKIPLKEQLKYNEQTQSSEDVFNKTFDLSDRDENQFHDVILFESTVIASESKINIGYIQDPAGSYHSTSEGKTNERSLSLKRRKMEIFRLDRSPQVNINQPSNPQVKINQPSNPQVKINQPSNPQVKINQPSNPQVNISQPSMSSECSQMEMHTPEMGEQLNRNQSSKYSQMPVYFLIINQQVNFNQPNTSSEIKRMGENNPKVNNNYIVESYEYNPIQFSTFKSNQHFNTNQLSVPAEYRKTEFDNYEGNQHFNTNKLAVSDEYTENKFSTREMNPRVKVNQRADTEARENISLPGRASSPQCSFFNKIDLNLQKQSRKDQRNLYSIGRSNIIKVAVKNMEYLEQRGAFPFLTTTPNELNVHEESFPSNSQLKNSDVHQKKFKKYRKLLNNKRQQLKCKDSSEDVYNSLFDSSDRDTNQFRYDTLFESTAMPSMSKIDIGHIQDSGSRHHSNSERKANEISLSLKSRIKEICRLERNPHVNTSQSSTSSECSQMEMHTHEMGEQFNRNQSSKYSQLQVCQPISNQQDNFHQPYISSGIKRMGEINTQVKRNYIVESFEYSPLQFSTFKKVISISIQINYLFHLNTEKRNLIVMKRIHISIQIN</sequence>
<evidence type="ECO:0000256" key="1">
    <source>
        <dbReference type="SAM" id="MobiDB-lite"/>
    </source>
</evidence>